<gene>
    <name evidence="1" type="ORF">ACFFGN_24345</name>
</gene>
<sequence>MAAAAYKKVVGAIRLCQPIRGSGPKLVEDRGIEQVRILRWSDPRPDGVSHSYAVSQFRNLISVTAVRVPGNGMAASIVERIARTAADRLAATGNN</sequence>
<evidence type="ECO:0000313" key="1">
    <source>
        <dbReference type="EMBL" id="MFC0627228.1"/>
    </source>
</evidence>
<evidence type="ECO:0000313" key="2">
    <source>
        <dbReference type="Proteomes" id="UP001589890"/>
    </source>
</evidence>
<protein>
    <submittedName>
        <fullName evidence="1">Uncharacterized protein</fullName>
    </submittedName>
</protein>
<comment type="caution">
    <text evidence="1">The sequence shown here is derived from an EMBL/GenBank/DDBJ whole genome shotgun (WGS) entry which is preliminary data.</text>
</comment>
<dbReference type="EMBL" id="JBHLTC010000030">
    <property type="protein sequence ID" value="MFC0627228.1"/>
    <property type="molecule type" value="Genomic_DNA"/>
</dbReference>
<dbReference type="Proteomes" id="UP001589890">
    <property type="component" value="Unassembled WGS sequence"/>
</dbReference>
<accession>A0ABV6QSV5</accession>
<organism evidence="1 2">
    <name type="scientific">Kribbella deserti</name>
    <dbReference type="NCBI Taxonomy" id="1926257"/>
    <lineage>
        <taxon>Bacteria</taxon>
        <taxon>Bacillati</taxon>
        <taxon>Actinomycetota</taxon>
        <taxon>Actinomycetes</taxon>
        <taxon>Propionibacteriales</taxon>
        <taxon>Kribbellaceae</taxon>
        <taxon>Kribbella</taxon>
    </lineage>
</organism>
<keyword evidence="2" id="KW-1185">Reference proteome</keyword>
<name>A0ABV6QSV5_9ACTN</name>
<proteinExistence type="predicted"/>
<reference evidence="1 2" key="1">
    <citation type="submission" date="2024-09" db="EMBL/GenBank/DDBJ databases">
        <authorList>
            <person name="Sun Q."/>
            <person name="Mori K."/>
        </authorList>
    </citation>
    <scope>NUCLEOTIDE SEQUENCE [LARGE SCALE GENOMIC DNA]</scope>
    <source>
        <strain evidence="1 2">CGMCC 1.15906</strain>
    </source>
</reference>
<dbReference type="RefSeq" id="WP_380051642.1">
    <property type="nucleotide sequence ID" value="NZ_JBHLTC010000030.1"/>
</dbReference>